<gene>
    <name evidence="2" type="ORF">H8F21_16180</name>
</gene>
<evidence type="ECO:0000256" key="1">
    <source>
        <dbReference type="SAM" id="Phobius"/>
    </source>
</evidence>
<dbReference type="EMBL" id="JACOPV010000009">
    <property type="protein sequence ID" value="MBM5459107.1"/>
    <property type="molecule type" value="Genomic_DNA"/>
</dbReference>
<feature type="transmembrane region" description="Helical" evidence="1">
    <location>
        <begin position="20"/>
        <end position="37"/>
    </location>
</feature>
<proteinExistence type="predicted"/>
<protein>
    <submittedName>
        <fullName evidence="2">Uncharacterized protein</fullName>
    </submittedName>
</protein>
<feature type="transmembrane region" description="Helical" evidence="1">
    <location>
        <begin position="76"/>
        <end position="97"/>
    </location>
</feature>
<organism evidence="2 3">
    <name type="scientific">Pseudomonas arcuscaelestis</name>
    <dbReference type="NCBI Taxonomy" id="2710591"/>
    <lineage>
        <taxon>Bacteria</taxon>
        <taxon>Pseudomonadati</taxon>
        <taxon>Pseudomonadota</taxon>
        <taxon>Gammaproteobacteria</taxon>
        <taxon>Pseudomonadales</taxon>
        <taxon>Pseudomonadaceae</taxon>
        <taxon>Pseudomonas</taxon>
    </lineage>
</organism>
<evidence type="ECO:0000313" key="3">
    <source>
        <dbReference type="Proteomes" id="UP000745663"/>
    </source>
</evidence>
<reference evidence="2 3" key="1">
    <citation type="submission" date="2020-08" db="EMBL/GenBank/DDBJ databases">
        <title>Description of novel Pseudomonas species.</title>
        <authorList>
            <person name="Duman M."/>
            <person name="Mulet M."/>
            <person name="Altun S."/>
            <person name="Saticioglu I.B."/>
            <person name="Lalucat J."/>
            <person name="Garcia-Valdes E."/>
        </authorList>
    </citation>
    <scope>NUCLEOTIDE SEQUENCE [LARGE SCALE GENOMIC DNA]</scope>
    <source>
        <strain evidence="2 3">P66</strain>
    </source>
</reference>
<accession>A0ABS2BZQ2</accession>
<name>A0ABS2BZQ2_9PSED</name>
<feature type="transmembrane region" description="Helical" evidence="1">
    <location>
        <begin position="49"/>
        <end position="69"/>
    </location>
</feature>
<evidence type="ECO:0000313" key="2">
    <source>
        <dbReference type="EMBL" id="MBM5459107.1"/>
    </source>
</evidence>
<dbReference type="RefSeq" id="WP_203585010.1">
    <property type="nucleotide sequence ID" value="NZ_JACOPV010000009.1"/>
</dbReference>
<keyword evidence="1" id="KW-1133">Transmembrane helix</keyword>
<keyword evidence="1" id="KW-0472">Membrane</keyword>
<dbReference type="Proteomes" id="UP000745663">
    <property type="component" value="Unassembled WGS sequence"/>
</dbReference>
<comment type="caution">
    <text evidence="2">The sequence shown here is derived from an EMBL/GenBank/DDBJ whole genome shotgun (WGS) entry which is preliminary data.</text>
</comment>
<keyword evidence="1" id="KW-0812">Transmembrane</keyword>
<keyword evidence="3" id="KW-1185">Reference proteome</keyword>
<sequence>MNLLGVPLHWPTSRERRATLLLIGVLFTVYIGVAWLFEMPFSTITGPLFGTVGGVVSGSMGASIARYGLRAFAINLLFCGGFVGAAYGIIVATDLILPGLL</sequence>